<evidence type="ECO:0000259" key="2">
    <source>
        <dbReference type="SMART" id="SM00543"/>
    </source>
</evidence>
<feature type="compositionally biased region" description="Polar residues" evidence="1">
    <location>
        <begin position="260"/>
        <end position="291"/>
    </location>
</feature>
<dbReference type="InterPro" id="IPR003890">
    <property type="entry name" value="MIF4G-like_typ-3"/>
</dbReference>
<dbReference type="SUPFAM" id="SSF48371">
    <property type="entry name" value="ARM repeat"/>
    <property type="match status" value="1"/>
</dbReference>
<dbReference type="Gene3D" id="1.25.40.180">
    <property type="match status" value="2"/>
</dbReference>
<feature type="region of interest" description="Disordered" evidence="1">
    <location>
        <begin position="866"/>
        <end position="885"/>
    </location>
</feature>
<feature type="compositionally biased region" description="Basic and acidic residues" evidence="1">
    <location>
        <begin position="531"/>
        <end position="546"/>
    </location>
</feature>
<organism evidence="3 5">
    <name type="scientific">Acrobeloides nanus</name>
    <dbReference type="NCBI Taxonomy" id="290746"/>
    <lineage>
        <taxon>Eukaryota</taxon>
        <taxon>Metazoa</taxon>
        <taxon>Ecdysozoa</taxon>
        <taxon>Nematoda</taxon>
        <taxon>Chromadorea</taxon>
        <taxon>Rhabditida</taxon>
        <taxon>Tylenchina</taxon>
        <taxon>Cephalobomorpha</taxon>
        <taxon>Cephaloboidea</taxon>
        <taxon>Cephalobidae</taxon>
        <taxon>Acrobeloides</taxon>
    </lineage>
</organism>
<proteinExistence type="predicted"/>
<protein>
    <submittedName>
        <fullName evidence="4 5">MIF4G domain-containing protein</fullName>
    </submittedName>
</protein>
<evidence type="ECO:0000313" key="4">
    <source>
        <dbReference type="WBParaSite" id="ACRNAN_Path_200.g727.t1"/>
    </source>
</evidence>
<dbReference type="WBParaSite" id="ACRNAN_Path_200.g727.t1">
    <property type="protein sequence ID" value="ACRNAN_Path_200.g727.t1"/>
    <property type="gene ID" value="ACRNAN_Path_200.g727"/>
</dbReference>
<evidence type="ECO:0000313" key="5">
    <source>
        <dbReference type="WBParaSite" id="ACRNAN_Path_200.g727.t2"/>
    </source>
</evidence>
<evidence type="ECO:0000256" key="1">
    <source>
        <dbReference type="SAM" id="MobiDB-lite"/>
    </source>
</evidence>
<feature type="region of interest" description="Disordered" evidence="1">
    <location>
        <begin position="522"/>
        <end position="546"/>
    </location>
</feature>
<feature type="compositionally biased region" description="Polar residues" evidence="1">
    <location>
        <begin position="821"/>
        <end position="838"/>
    </location>
</feature>
<dbReference type="SMART" id="SM00543">
    <property type="entry name" value="MIF4G"/>
    <property type="match status" value="1"/>
</dbReference>
<feature type="compositionally biased region" description="Basic and acidic residues" evidence="1">
    <location>
        <begin position="338"/>
        <end position="353"/>
    </location>
</feature>
<feature type="compositionally biased region" description="Polar residues" evidence="1">
    <location>
        <begin position="299"/>
        <end position="317"/>
    </location>
</feature>
<feature type="compositionally biased region" description="Basic and acidic residues" evidence="1">
    <location>
        <begin position="700"/>
        <end position="727"/>
    </location>
</feature>
<dbReference type="PANTHER" id="PTHR23253">
    <property type="entry name" value="EUKARYOTIC TRANSLATION INITIATION FACTOR 4 GAMMA"/>
    <property type="match status" value="1"/>
</dbReference>
<feature type="compositionally biased region" description="Low complexity" evidence="1">
    <location>
        <begin position="224"/>
        <end position="237"/>
    </location>
</feature>
<feature type="region of interest" description="Disordered" evidence="1">
    <location>
        <begin position="256"/>
        <end position="390"/>
    </location>
</feature>
<evidence type="ECO:0000313" key="3">
    <source>
        <dbReference type="Proteomes" id="UP000887540"/>
    </source>
</evidence>
<dbReference type="GO" id="GO:0016281">
    <property type="term" value="C:eukaryotic translation initiation factor 4F complex"/>
    <property type="evidence" value="ECO:0007669"/>
    <property type="project" value="TreeGrafter"/>
</dbReference>
<feature type="domain" description="MIF4G" evidence="2">
    <location>
        <begin position="428"/>
        <end position="677"/>
    </location>
</feature>
<keyword evidence="3" id="KW-1185">Reference proteome</keyword>
<feature type="compositionally biased region" description="Low complexity" evidence="1">
    <location>
        <begin position="794"/>
        <end position="803"/>
    </location>
</feature>
<dbReference type="GO" id="GO:0003743">
    <property type="term" value="F:translation initiation factor activity"/>
    <property type="evidence" value="ECO:0007669"/>
    <property type="project" value="TreeGrafter"/>
</dbReference>
<dbReference type="PANTHER" id="PTHR23253:SF78">
    <property type="entry name" value="EUKARYOTIC TRANSLATION INITIATION FACTOR 4G1, ISOFORM B-RELATED"/>
    <property type="match status" value="1"/>
</dbReference>
<reference evidence="4 5" key="1">
    <citation type="submission" date="2022-11" db="UniProtKB">
        <authorList>
            <consortium name="WormBaseParasite"/>
        </authorList>
    </citation>
    <scope>IDENTIFICATION</scope>
</reference>
<sequence>MSNIQAAQPAAHSVPNTNGGQPQYIAPIDHAQQIPASAYSHVYSNTAERGYTMHLPQDSQIIQNRIQAGSGNHNVVTVIPGQQTMQQSRFVTPQRMMMPQGPHGHPQSQMPPFNAAPAGYFYPQNMNMVPPPTFWQYPAPTSEQAQMNPMNMNPNFNIPVMMPPPMYQHQQPPMTAPTQQTSQQKPREKKILMIVDPNSKQVVNENEINASKVPSSHETTENKPPSVQTSVPSTSESANISQQFTRAVSNRLLSEKVQESDASATETRSSSVTLSVDFNDNKSETNLTQESKGIPDYSTIPSEQLNGQFEKSGTQSLIEEELKEEQPEDGQEISEIDTASRDRPRKEMNRNDAFKPGFMSGIGSNQQNRGSLHPPHYSGRRSDKKDHRKAQVIARPSITRQSVVETLRKAENAWKPSLGKADEKEKKRKEIRGILNKITPSTFEDLKNEFIGQKLYEDESTLPMIVDLIFDKAVEEPKFVSLYSTLCKVQTEEEQKVQNSTRPFRLAIIKKCQMTFERTTNNSTEEAIENTQKEIDEETKKEEKDEKKLKELQERLEELQGKEKRRMLGTIRFIGELYRHMLITDNIIQWCAIHLIKQYQTSNDDVYIEYVVQLIETVGPIHEKRKASTPVVQPQHSSQQTPLSMSQLLGHLDQLKDVVSTRIRFAIMDLIELKDNNWVPRHGNTGPKTKEQIRNEVVQEELKNEEERKDYEKKQQQYRERDYDQRRAKPYGGRGSLDTKFVDQKRAQAAQASQATSTNLRKDVSIKSALSDAHGPLKKQSWAAGAAGGGGSIGLKQQQSQQKVIPRYAGRGSENTHRESSSLQSTSRDQHSRSSTPKQNERKGGPLMTKASSEDPALPESLEELSDITEQEGSSSQEKVVVEPEVNPEKIKNSVKSYLEEYLENHAELREASDNIKRHCTNAELTRIVFTSMFDYSVNKFKPTEDDKRRKVGEVFRRALQAKELKSDAIQGVVDFVENAVDSELDMDVPQVWEYIAFIIYTAILTDESKEEKEEGAVRPALQDFTPVFVLLANKEEVRKPFGLLTLVLKGMIDNFKQNQAEDIPTIMSMTFTELREADQFYKSDALAEALRSEKISIGEFENLYSLLNS</sequence>
<dbReference type="GO" id="GO:0003729">
    <property type="term" value="F:mRNA binding"/>
    <property type="evidence" value="ECO:0007669"/>
    <property type="project" value="TreeGrafter"/>
</dbReference>
<dbReference type="InterPro" id="IPR016024">
    <property type="entry name" value="ARM-type_fold"/>
</dbReference>
<name>A0A914C3L6_9BILA</name>
<feature type="region of interest" description="Disordered" evidence="1">
    <location>
        <begin position="199"/>
        <end position="242"/>
    </location>
</feature>
<dbReference type="AlphaFoldDB" id="A0A914C3L6"/>
<feature type="compositionally biased region" description="Polar residues" evidence="1">
    <location>
        <begin position="199"/>
        <end position="217"/>
    </location>
</feature>
<accession>A0A914C3L6</accession>
<dbReference type="Proteomes" id="UP000887540">
    <property type="component" value="Unplaced"/>
</dbReference>
<dbReference type="Pfam" id="PF02854">
    <property type="entry name" value="MIF4G"/>
    <property type="match status" value="1"/>
</dbReference>
<feature type="compositionally biased region" description="Low complexity" evidence="1">
    <location>
        <begin position="747"/>
        <end position="758"/>
    </location>
</feature>
<dbReference type="WBParaSite" id="ACRNAN_Path_200.g727.t2">
    <property type="protein sequence ID" value="ACRNAN_Path_200.g727.t2"/>
    <property type="gene ID" value="ACRNAN_Path_200.g727"/>
</dbReference>
<feature type="region of interest" description="Disordered" evidence="1">
    <location>
        <begin position="1"/>
        <end position="24"/>
    </location>
</feature>
<feature type="region of interest" description="Disordered" evidence="1">
    <location>
        <begin position="700"/>
        <end position="858"/>
    </location>
</feature>
<feature type="compositionally biased region" description="Acidic residues" evidence="1">
    <location>
        <begin position="318"/>
        <end position="335"/>
    </location>
</feature>